<reference evidence="1" key="2">
    <citation type="submission" date="2022-06" db="UniProtKB">
        <authorList>
            <consortium name="EnsemblMetazoa"/>
        </authorList>
    </citation>
    <scope>IDENTIFICATION</scope>
    <source>
        <strain evidence="1">PS312</strain>
    </source>
</reference>
<gene>
    <name evidence="1" type="primary">WBGene00104815</name>
</gene>
<evidence type="ECO:0000313" key="2">
    <source>
        <dbReference type="Proteomes" id="UP000005239"/>
    </source>
</evidence>
<proteinExistence type="predicted"/>
<accession>A0A2A6BA50</accession>
<keyword evidence="2" id="KW-1185">Reference proteome</keyword>
<dbReference type="EnsemblMetazoa" id="PPA15261.1">
    <property type="protein sequence ID" value="PPA15261.1"/>
    <property type="gene ID" value="WBGene00104815"/>
</dbReference>
<dbReference type="Proteomes" id="UP000005239">
    <property type="component" value="Unassembled WGS sequence"/>
</dbReference>
<reference evidence="2" key="1">
    <citation type="journal article" date="2008" name="Nat. Genet.">
        <title>The Pristionchus pacificus genome provides a unique perspective on nematode lifestyle and parasitism.</title>
        <authorList>
            <person name="Dieterich C."/>
            <person name="Clifton S.W."/>
            <person name="Schuster L.N."/>
            <person name="Chinwalla A."/>
            <person name="Delehaunty K."/>
            <person name="Dinkelacker I."/>
            <person name="Fulton L."/>
            <person name="Fulton R."/>
            <person name="Godfrey J."/>
            <person name="Minx P."/>
            <person name="Mitreva M."/>
            <person name="Roeseler W."/>
            <person name="Tian H."/>
            <person name="Witte H."/>
            <person name="Yang S.P."/>
            <person name="Wilson R.K."/>
            <person name="Sommer R.J."/>
        </authorList>
    </citation>
    <scope>NUCLEOTIDE SEQUENCE [LARGE SCALE GENOMIC DNA]</scope>
    <source>
        <strain evidence="2">PS312</strain>
    </source>
</reference>
<accession>A0A8R1UA10</accession>
<organism evidence="1 2">
    <name type="scientific">Pristionchus pacificus</name>
    <name type="common">Parasitic nematode worm</name>
    <dbReference type="NCBI Taxonomy" id="54126"/>
    <lineage>
        <taxon>Eukaryota</taxon>
        <taxon>Metazoa</taxon>
        <taxon>Ecdysozoa</taxon>
        <taxon>Nematoda</taxon>
        <taxon>Chromadorea</taxon>
        <taxon>Rhabditida</taxon>
        <taxon>Rhabditina</taxon>
        <taxon>Diplogasteromorpha</taxon>
        <taxon>Diplogasteroidea</taxon>
        <taxon>Neodiplogasteridae</taxon>
        <taxon>Pristionchus</taxon>
    </lineage>
</organism>
<dbReference type="AlphaFoldDB" id="A0A2A6BA50"/>
<protein>
    <submittedName>
        <fullName evidence="1">Uncharacterized protein</fullName>
    </submittedName>
</protein>
<evidence type="ECO:0000313" key="1">
    <source>
        <dbReference type="EnsemblMetazoa" id="PPA15261.1"/>
    </source>
</evidence>
<sequence length="109" mass="11875">MKQKSMRDVSLSSNGWAVSSASAAPLASPPTCAVSASWQKEERQLETGLNSATPTERAVLLSSLPSRPVDLWEDLFPPPSSLLWRLVDYAALSETYPKVNTRCYSNSGM</sequence>
<name>A0A2A6BA50_PRIPA</name>